<evidence type="ECO:0000259" key="3">
    <source>
        <dbReference type="Pfam" id="PF13859"/>
    </source>
</evidence>
<feature type="domain" description="Sialidase" evidence="3">
    <location>
        <begin position="104"/>
        <end position="437"/>
    </location>
</feature>
<dbReference type="InterPro" id="IPR011040">
    <property type="entry name" value="Sialidase"/>
</dbReference>
<comment type="caution">
    <text evidence="5">The sequence shown here is derived from an EMBL/GenBank/DDBJ whole genome shotgun (WGS) entry which is preliminary data.</text>
</comment>
<feature type="region of interest" description="Disordered" evidence="1">
    <location>
        <begin position="1"/>
        <end position="38"/>
    </location>
</feature>
<dbReference type="Pfam" id="PF12429">
    <property type="entry name" value="DUF3676"/>
    <property type="match status" value="1"/>
</dbReference>
<dbReference type="Gene3D" id="2.120.10.10">
    <property type="match status" value="1"/>
</dbReference>
<dbReference type="Proteomes" id="UP000007350">
    <property type="component" value="Unassembled WGS sequence"/>
</dbReference>
<evidence type="ECO:0000259" key="4">
    <source>
        <dbReference type="Pfam" id="PF22925"/>
    </source>
</evidence>
<dbReference type="CDD" id="cd15482">
    <property type="entry name" value="Sialidase_non-viral"/>
    <property type="match status" value="1"/>
</dbReference>
<dbReference type="Pfam" id="PF22925">
    <property type="entry name" value="TS_C"/>
    <property type="match status" value="1"/>
</dbReference>
<evidence type="ECO:0000313" key="6">
    <source>
        <dbReference type="Proteomes" id="UP000007350"/>
    </source>
</evidence>
<evidence type="ECO:0000256" key="1">
    <source>
        <dbReference type="SAM" id="MobiDB-lite"/>
    </source>
</evidence>
<dbReference type="GO" id="GO:0004308">
    <property type="term" value="F:exo-alpha-sialidase activity"/>
    <property type="evidence" value="ECO:0007669"/>
    <property type="project" value="InterPro"/>
</dbReference>
<dbReference type="InterPro" id="IPR008377">
    <property type="entry name" value="Sialidase_trypan"/>
</dbReference>
<name>K2MGB7_TRYCR</name>
<feature type="compositionally biased region" description="Low complexity" evidence="1">
    <location>
        <begin position="969"/>
        <end position="987"/>
    </location>
</feature>
<protein>
    <submittedName>
        <fullName evidence="5">Trans-sialidase, putative</fullName>
    </submittedName>
</protein>
<keyword evidence="6" id="KW-1185">Reference proteome</keyword>
<feature type="compositionally biased region" description="Polar residues" evidence="1">
    <location>
        <begin position="807"/>
        <end position="838"/>
    </location>
</feature>
<dbReference type="PRINTS" id="PR01803">
    <property type="entry name" value="TCSIALIDASE"/>
</dbReference>
<feature type="compositionally biased region" description="Polar residues" evidence="1">
    <location>
        <begin position="888"/>
        <end position="904"/>
    </location>
</feature>
<feature type="domain" description="DUF3676" evidence="2">
    <location>
        <begin position="730"/>
        <end position="957"/>
    </location>
</feature>
<feature type="region of interest" description="Disordered" evidence="1">
    <location>
        <begin position="714"/>
        <end position="1003"/>
    </location>
</feature>
<feature type="compositionally biased region" description="Low complexity" evidence="1">
    <location>
        <begin position="865"/>
        <end position="875"/>
    </location>
</feature>
<accession>K2MGB7</accession>
<feature type="compositionally biased region" description="Low complexity" evidence="1">
    <location>
        <begin position="726"/>
        <end position="736"/>
    </location>
</feature>
<feature type="compositionally biased region" description="Low complexity" evidence="1">
    <location>
        <begin position="905"/>
        <end position="915"/>
    </location>
</feature>
<feature type="domain" description="Trans-sialidase C-terminal" evidence="4">
    <location>
        <begin position="496"/>
        <end position="700"/>
    </location>
</feature>
<sequence>MHSIVAAVKAPRTHNRRRVTGSSGRRREGRESERQRPNMSRHLFDSAVLLLLLIVMMCCGSEGAHAVQSNQRNTIIPFKGTTSLSFAKWKEFKEDGSGFTPLRVPSLVEVGDDVFVVAGAQCNEKNGAGGCAGIASKHLDVRGDSMDISTSDINLFCMQLVDTAANNFGKTEVLRPTTLVIGDSVYVLLGSYSHTKQQVQGKNERGLLFVKGTLSEEDGKKKIRWNGTHVVNPQGKGDSHSLTELLGGGGTGAVMRDGSLVFPMQAKKADGKSVLLSMHLPKSGNNWELSSTTPGEGCRDPTLVKWEEDKDDERLSMMAHCAAGYYDVYRSTEDGANWYPSGQPITRVWGNSHNRTGYGVQSGSTTAIIEGKEVMLITAPVYPKQENKGVKGRLHLWVTDNARVYDVGPVSREEDDAAASSLLMKGKDNKELLLLYENKKKDGSYSLVAVRLDDKMERIKEVVEKWKDLDVDLRTCSYPAVADSVAAKGMCIGPVPTEGLVGFLSGNSTQTEWRDEYLGVNATVTNGERRVPNGWTFKGPKAGAEWPVGDMGQTVPYYFANSKFTLVATVSIHEVPKKSSRPVPLIGVRMNDTDSTVLFGLSYTHDKKWLAISENSGNAEHSGDEWKPNETYQVVLQMTVDEWTVLVDGDVIHQMVYDDHLFDSYRISHFYVGGDSKDQNATGGHVTVTNVMLYNEKLSEDDMDKLKESKVTIPSLGVEKNPTEPAASADASVASTSKREEDIAIHANLTDDVTDKQEEENVQNRVPAENPSTVVAESFVSEPAKAAESAGTSRPEGGAQPSEVETAKQTTLNEDNGSMGQDSEVQLQEVKSTESTEVTDIEGSSEGNGAQPPEEEGGTKDRSDGSVSSVAVSSDMGTAATPVDGELQAQQRTEPSGENNDVRSTGTGTAGAEEGLSLEAGDRNSERTMNSDSSLTLPKSDAEPKSAEDTDVISRNGGAEVSSEDGEEVPQTVETTPDTTNTTPGDTKIPSESNATSTPLDTDTSLEQGQFSDVAAMALMGDSTVHGCVSRVFLRLLLGLCVFAFLC</sequence>
<dbReference type="AlphaFoldDB" id="K2MGB7"/>
<feature type="compositionally biased region" description="Polar residues" evidence="1">
    <location>
        <begin position="927"/>
        <end position="937"/>
    </location>
</feature>
<dbReference type="InterPro" id="IPR055239">
    <property type="entry name" value="TS_C"/>
</dbReference>
<evidence type="ECO:0000259" key="2">
    <source>
        <dbReference type="Pfam" id="PF12429"/>
    </source>
</evidence>
<feature type="compositionally biased region" description="Polar residues" evidence="1">
    <location>
        <begin position="990"/>
        <end position="1003"/>
    </location>
</feature>
<dbReference type="InterPro" id="IPR013320">
    <property type="entry name" value="ConA-like_dom_sf"/>
</dbReference>
<dbReference type="SUPFAM" id="SSF50939">
    <property type="entry name" value="Sialidases"/>
    <property type="match status" value="1"/>
</dbReference>
<dbReference type="EMBL" id="AHKC01021813">
    <property type="protein sequence ID" value="EKF26160.1"/>
    <property type="molecule type" value="Genomic_DNA"/>
</dbReference>
<dbReference type="Pfam" id="PF13859">
    <property type="entry name" value="BNR_3"/>
    <property type="match status" value="1"/>
</dbReference>
<reference evidence="5 6" key="1">
    <citation type="journal article" date="2012" name="BMC Genomics">
        <title>Comparative genomic analysis of human infective Trypanosoma cruzi lineages with the bat-restricted subspecies T. cruzi marinkellei.</title>
        <authorList>
            <person name="Franzen O."/>
            <person name="Talavera-Lopez C."/>
            <person name="Ochaya S."/>
            <person name="Butler C.E."/>
            <person name="Messenger L.A."/>
            <person name="Lewis M.D."/>
            <person name="Llewellyn M.S."/>
            <person name="Marinkelle C.J."/>
            <person name="Tyler K.M."/>
            <person name="Miles M.A."/>
            <person name="Andersson B."/>
        </authorList>
    </citation>
    <scope>NUCLEOTIDE SEQUENCE [LARGE SCALE GENOMIC DNA]</scope>
    <source>
        <strain evidence="5 6">B7</strain>
    </source>
</reference>
<evidence type="ECO:0000313" key="5">
    <source>
        <dbReference type="EMBL" id="EKF26160.1"/>
    </source>
</evidence>
<feature type="compositionally biased region" description="Basic and acidic residues" evidence="1">
    <location>
        <begin position="25"/>
        <end position="36"/>
    </location>
</feature>
<organism evidence="5 6">
    <name type="scientific">Trypanosoma cruzi marinkellei</name>
    <dbReference type="NCBI Taxonomy" id="85056"/>
    <lineage>
        <taxon>Eukaryota</taxon>
        <taxon>Discoba</taxon>
        <taxon>Euglenozoa</taxon>
        <taxon>Kinetoplastea</taxon>
        <taxon>Metakinetoplastina</taxon>
        <taxon>Trypanosomatida</taxon>
        <taxon>Trypanosomatidae</taxon>
        <taxon>Trypanosoma</taxon>
        <taxon>Schizotrypanum</taxon>
    </lineage>
</organism>
<dbReference type="SUPFAM" id="SSF49899">
    <property type="entry name" value="Concanavalin A-like lectins/glucanases"/>
    <property type="match status" value="1"/>
</dbReference>
<dbReference type="OrthoDB" id="252632at2759"/>
<gene>
    <name evidence="5" type="ORF">MOQ_010159</name>
</gene>
<dbReference type="InterPro" id="IPR022144">
    <property type="entry name" value="DUF3676"/>
</dbReference>
<dbReference type="Gene3D" id="2.60.120.200">
    <property type="match status" value="1"/>
</dbReference>
<proteinExistence type="predicted"/>
<dbReference type="InterPro" id="IPR036278">
    <property type="entry name" value="Sialidase_sf"/>
</dbReference>